<sequence length="162" mass="17946">MKPLTPEEIRSSIVNASEAEIAAMPLPGLHEVLWDEREFLGWLDPSTRRRGYLVHWDGDRPVGVMLRSVEPRKGAATAAICSLCRTQQPYTQVVLFTAARAGEAGENGNTVGNYICADLACSMIIRITPGQSTMHPSDLVRQRSERLTERVNGFTGEIRRVP</sequence>
<dbReference type="InterPro" id="IPR032330">
    <property type="entry name" value="EF-G-binding_C"/>
</dbReference>
<dbReference type="Pfam" id="PF16571">
    <property type="entry name" value="FBP_C"/>
    <property type="match status" value="1"/>
</dbReference>
<dbReference type="Proteomes" id="UP001157160">
    <property type="component" value="Unassembled WGS sequence"/>
</dbReference>
<organism evidence="2 3">
    <name type="scientific">Arenivirga flava</name>
    <dbReference type="NCBI Taxonomy" id="1930060"/>
    <lineage>
        <taxon>Bacteria</taxon>
        <taxon>Bacillati</taxon>
        <taxon>Actinomycetota</taxon>
        <taxon>Actinomycetes</taxon>
        <taxon>Micrococcales</taxon>
        <taxon>Microbacteriaceae</taxon>
        <taxon>Arenivirga</taxon>
    </lineage>
</organism>
<evidence type="ECO:0000259" key="1">
    <source>
        <dbReference type="Pfam" id="PF16571"/>
    </source>
</evidence>
<accession>A0AA37UVV2</accession>
<gene>
    <name evidence="2" type="ORF">GCM10025874_29150</name>
</gene>
<dbReference type="RefSeq" id="WP_284233966.1">
    <property type="nucleotide sequence ID" value="NZ_BSUL01000001.1"/>
</dbReference>
<name>A0AA37UVV2_9MICO</name>
<feature type="domain" description="Elongation factor G-binding protein C-terminal treble-clef zinc-finger" evidence="1">
    <location>
        <begin position="8"/>
        <end position="157"/>
    </location>
</feature>
<proteinExistence type="predicted"/>
<evidence type="ECO:0000313" key="3">
    <source>
        <dbReference type="Proteomes" id="UP001157160"/>
    </source>
</evidence>
<reference evidence="2 3" key="1">
    <citation type="journal article" date="2014" name="Int. J. Syst. Evol. Microbiol.">
        <title>Complete genome sequence of Corynebacterium casei LMG S-19264T (=DSM 44701T), isolated from a smear-ripened cheese.</title>
        <authorList>
            <consortium name="US DOE Joint Genome Institute (JGI-PGF)"/>
            <person name="Walter F."/>
            <person name="Albersmeier A."/>
            <person name="Kalinowski J."/>
            <person name="Ruckert C."/>
        </authorList>
    </citation>
    <scope>NUCLEOTIDE SEQUENCE [LARGE SCALE GENOMIC DNA]</scope>
    <source>
        <strain evidence="2 3">NBRC 112289</strain>
    </source>
</reference>
<comment type="caution">
    <text evidence="2">The sequence shown here is derived from an EMBL/GenBank/DDBJ whole genome shotgun (WGS) entry which is preliminary data.</text>
</comment>
<keyword evidence="3" id="KW-1185">Reference proteome</keyword>
<evidence type="ECO:0000313" key="2">
    <source>
        <dbReference type="EMBL" id="GMA29662.1"/>
    </source>
</evidence>
<dbReference type="EMBL" id="BSUL01000001">
    <property type="protein sequence ID" value="GMA29662.1"/>
    <property type="molecule type" value="Genomic_DNA"/>
</dbReference>
<dbReference type="AlphaFoldDB" id="A0AA37UVV2"/>
<protein>
    <recommendedName>
        <fullName evidence="1">Elongation factor G-binding protein C-terminal treble-clef zinc-finger domain-containing protein</fullName>
    </recommendedName>
</protein>